<dbReference type="PaxDb" id="55529-EKX43191"/>
<dbReference type="GO" id="GO:0004674">
    <property type="term" value="F:protein serine/threonine kinase activity"/>
    <property type="evidence" value="ECO:0007669"/>
    <property type="project" value="TreeGrafter"/>
</dbReference>
<dbReference type="HOGENOM" id="CLU_000288_7_35_1"/>
<dbReference type="OrthoDB" id="339325at2759"/>
<feature type="non-terminal residue" evidence="2">
    <location>
        <position position="1"/>
    </location>
</feature>
<dbReference type="GO" id="GO:0005524">
    <property type="term" value="F:ATP binding"/>
    <property type="evidence" value="ECO:0007669"/>
    <property type="project" value="InterPro"/>
</dbReference>
<dbReference type="SUPFAM" id="SSF56112">
    <property type="entry name" value="Protein kinase-like (PK-like)"/>
    <property type="match status" value="1"/>
</dbReference>
<name>L1J3U7_GUITC</name>
<evidence type="ECO:0000313" key="4">
    <source>
        <dbReference type="Proteomes" id="UP000011087"/>
    </source>
</evidence>
<dbReference type="PRINTS" id="PR00109">
    <property type="entry name" value="TYRKINASE"/>
</dbReference>
<dbReference type="eggNOG" id="KOG0192">
    <property type="taxonomic scope" value="Eukaryota"/>
</dbReference>
<dbReference type="InterPro" id="IPR000719">
    <property type="entry name" value="Prot_kinase_dom"/>
</dbReference>
<evidence type="ECO:0000313" key="2">
    <source>
        <dbReference type="EMBL" id="EKX43191.1"/>
    </source>
</evidence>
<dbReference type="PROSITE" id="PS50011">
    <property type="entry name" value="PROTEIN_KINASE_DOM"/>
    <property type="match status" value="1"/>
</dbReference>
<accession>L1J3U7</accession>
<dbReference type="InterPro" id="IPR051681">
    <property type="entry name" value="Ser/Thr_Kinases-Pseudokinases"/>
</dbReference>
<gene>
    <name evidence="2" type="ORF">GUITHDRAFT_73370</name>
</gene>
<organism evidence="2">
    <name type="scientific">Guillardia theta (strain CCMP2712)</name>
    <name type="common">Cryptophyte</name>
    <dbReference type="NCBI Taxonomy" id="905079"/>
    <lineage>
        <taxon>Eukaryota</taxon>
        <taxon>Cryptophyceae</taxon>
        <taxon>Pyrenomonadales</taxon>
        <taxon>Geminigeraceae</taxon>
        <taxon>Guillardia</taxon>
    </lineage>
</organism>
<dbReference type="PANTHER" id="PTHR44329">
    <property type="entry name" value="SERINE/THREONINE-PROTEIN KINASE TNNI3K-RELATED"/>
    <property type="match status" value="1"/>
</dbReference>
<dbReference type="InterPro" id="IPR011009">
    <property type="entry name" value="Kinase-like_dom_sf"/>
</dbReference>
<dbReference type="OMA" id="AMRCCER"/>
<dbReference type="PROSITE" id="PS00109">
    <property type="entry name" value="PROTEIN_KINASE_TYR"/>
    <property type="match status" value="1"/>
</dbReference>
<reference evidence="2 4" key="1">
    <citation type="journal article" date="2012" name="Nature">
        <title>Algal genomes reveal evolutionary mosaicism and the fate of nucleomorphs.</title>
        <authorList>
            <consortium name="DOE Joint Genome Institute"/>
            <person name="Curtis B.A."/>
            <person name="Tanifuji G."/>
            <person name="Burki F."/>
            <person name="Gruber A."/>
            <person name="Irimia M."/>
            <person name="Maruyama S."/>
            <person name="Arias M.C."/>
            <person name="Ball S.G."/>
            <person name="Gile G.H."/>
            <person name="Hirakawa Y."/>
            <person name="Hopkins J.F."/>
            <person name="Kuo A."/>
            <person name="Rensing S.A."/>
            <person name="Schmutz J."/>
            <person name="Symeonidi A."/>
            <person name="Elias M."/>
            <person name="Eveleigh R.J."/>
            <person name="Herman E.K."/>
            <person name="Klute M.J."/>
            <person name="Nakayama T."/>
            <person name="Obornik M."/>
            <person name="Reyes-Prieto A."/>
            <person name="Armbrust E.V."/>
            <person name="Aves S.J."/>
            <person name="Beiko R.G."/>
            <person name="Coutinho P."/>
            <person name="Dacks J.B."/>
            <person name="Durnford D.G."/>
            <person name="Fast N.M."/>
            <person name="Green B.R."/>
            <person name="Grisdale C.J."/>
            <person name="Hempel F."/>
            <person name="Henrissat B."/>
            <person name="Hoppner M.P."/>
            <person name="Ishida K."/>
            <person name="Kim E."/>
            <person name="Koreny L."/>
            <person name="Kroth P.G."/>
            <person name="Liu Y."/>
            <person name="Malik S.B."/>
            <person name="Maier U.G."/>
            <person name="McRose D."/>
            <person name="Mock T."/>
            <person name="Neilson J.A."/>
            <person name="Onodera N.T."/>
            <person name="Poole A.M."/>
            <person name="Pritham E.J."/>
            <person name="Richards T.A."/>
            <person name="Rocap G."/>
            <person name="Roy S.W."/>
            <person name="Sarai C."/>
            <person name="Schaack S."/>
            <person name="Shirato S."/>
            <person name="Slamovits C.H."/>
            <person name="Spencer D.F."/>
            <person name="Suzuki S."/>
            <person name="Worden A.Z."/>
            <person name="Zauner S."/>
            <person name="Barry K."/>
            <person name="Bell C."/>
            <person name="Bharti A.K."/>
            <person name="Crow J.A."/>
            <person name="Grimwood J."/>
            <person name="Kramer R."/>
            <person name="Lindquist E."/>
            <person name="Lucas S."/>
            <person name="Salamov A."/>
            <person name="McFadden G.I."/>
            <person name="Lane C.E."/>
            <person name="Keeling P.J."/>
            <person name="Gray M.W."/>
            <person name="Grigoriev I.V."/>
            <person name="Archibald J.M."/>
        </authorList>
    </citation>
    <scope>NUCLEOTIDE SEQUENCE</scope>
    <source>
        <strain evidence="2 4">CCMP2712</strain>
    </source>
</reference>
<dbReference type="PANTHER" id="PTHR44329:SF261">
    <property type="entry name" value="ZINC FINGER CONTAINING PROTEIN KINASE-RELATED"/>
    <property type="match status" value="1"/>
</dbReference>
<dbReference type="GeneID" id="17299767"/>
<dbReference type="EnsemblProtists" id="EKX43191">
    <property type="protein sequence ID" value="EKX43191"/>
    <property type="gene ID" value="GUITHDRAFT_73370"/>
</dbReference>
<dbReference type="Pfam" id="PF00069">
    <property type="entry name" value="Pkinase"/>
    <property type="match status" value="1"/>
</dbReference>
<keyword evidence="4" id="KW-1185">Reference proteome</keyword>
<reference evidence="3" key="3">
    <citation type="submission" date="2016-03" db="UniProtKB">
        <authorList>
            <consortium name="EnsemblProtists"/>
        </authorList>
    </citation>
    <scope>IDENTIFICATION</scope>
</reference>
<feature type="domain" description="Protein kinase" evidence="1">
    <location>
        <begin position="11"/>
        <end position="216"/>
    </location>
</feature>
<dbReference type="InterPro" id="IPR008266">
    <property type="entry name" value="Tyr_kinase_AS"/>
</dbReference>
<reference evidence="4" key="2">
    <citation type="submission" date="2012-11" db="EMBL/GenBank/DDBJ databases">
        <authorList>
            <person name="Kuo A."/>
            <person name="Curtis B.A."/>
            <person name="Tanifuji G."/>
            <person name="Burki F."/>
            <person name="Gruber A."/>
            <person name="Irimia M."/>
            <person name="Maruyama S."/>
            <person name="Arias M.C."/>
            <person name="Ball S.G."/>
            <person name="Gile G.H."/>
            <person name="Hirakawa Y."/>
            <person name="Hopkins J.F."/>
            <person name="Rensing S.A."/>
            <person name="Schmutz J."/>
            <person name="Symeonidi A."/>
            <person name="Elias M."/>
            <person name="Eveleigh R.J."/>
            <person name="Herman E.K."/>
            <person name="Klute M.J."/>
            <person name="Nakayama T."/>
            <person name="Obornik M."/>
            <person name="Reyes-Prieto A."/>
            <person name="Armbrust E.V."/>
            <person name="Aves S.J."/>
            <person name="Beiko R.G."/>
            <person name="Coutinho P."/>
            <person name="Dacks J.B."/>
            <person name="Durnford D.G."/>
            <person name="Fast N.M."/>
            <person name="Green B.R."/>
            <person name="Grisdale C."/>
            <person name="Hempe F."/>
            <person name="Henrissat B."/>
            <person name="Hoppner M.P."/>
            <person name="Ishida K.-I."/>
            <person name="Kim E."/>
            <person name="Koreny L."/>
            <person name="Kroth P.G."/>
            <person name="Liu Y."/>
            <person name="Malik S.-B."/>
            <person name="Maier U.G."/>
            <person name="McRose D."/>
            <person name="Mock T."/>
            <person name="Neilson J.A."/>
            <person name="Onodera N.T."/>
            <person name="Poole A.M."/>
            <person name="Pritham E.J."/>
            <person name="Richards T.A."/>
            <person name="Rocap G."/>
            <person name="Roy S.W."/>
            <person name="Sarai C."/>
            <person name="Schaack S."/>
            <person name="Shirato S."/>
            <person name="Slamovits C.H."/>
            <person name="Spencer D.F."/>
            <person name="Suzuki S."/>
            <person name="Worden A.Z."/>
            <person name="Zauner S."/>
            <person name="Barry K."/>
            <person name="Bell C."/>
            <person name="Bharti A.K."/>
            <person name="Crow J.A."/>
            <person name="Grimwood J."/>
            <person name="Kramer R."/>
            <person name="Lindquist E."/>
            <person name="Lucas S."/>
            <person name="Salamov A."/>
            <person name="McFadden G.I."/>
            <person name="Lane C.E."/>
            <person name="Keeling P.J."/>
            <person name="Gray M.W."/>
            <person name="Grigoriev I.V."/>
            <person name="Archibald J.M."/>
        </authorList>
    </citation>
    <scope>NUCLEOTIDE SEQUENCE</scope>
    <source>
        <strain evidence="4">CCMP2712</strain>
    </source>
</reference>
<dbReference type="RefSeq" id="XP_005830171.1">
    <property type="nucleotide sequence ID" value="XM_005830114.1"/>
</dbReference>
<dbReference type="KEGG" id="gtt:GUITHDRAFT_73370"/>
<dbReference type="AlphaFoldDB" id="L1J3U7"/>
<dbReference type="Proteomes" id="UP000011087">
    <property type="component" value="Unassembled WGS sequence"/>
</dbReference>
<evidence type="ECO:0000313" key="3">
    <source>
        <dbReference type="EnsemblProtists" id="EKX43191"/>
    </source>
</evidence>
<dbReference type="EMBL" id="JH993012">
    <property type="protein sequence ID" value="EKX43191.1"/>
    <property type="molecule type" value="Genomic_DNA"/>
</dbReference>
<proteinExistence type="predicted"/>
<dbReference type="STRING" id="905079.L1J3U7"/>
<dbReference type="Gene3D" id="1.10.510.10">
    <property type="entry name" value="Transferase(Phosphotransferase) domain 1"/>
    <property type="match status" value="1"/>
</dbReference>
<evidence type="ECO:0000259" key="1">
    <source>
        <dbReference type="PROSITE" id="PS50011"/>
    </source>
</evidence>
<dbReference type="InterPro" id="IPR001245">
    <property type="entry name" value="Ser-Thr/Tyr_kinase_cat_dom"/>
</dbReference>
<protein>
    <recommendedName>
        <fullName evidence="1">Protein kinase domain-containing protein</fullName>
    </recommendedName>
</protein>
<sequence length="216" mass="24203">MEGREIKAKDVIEGREIARGAFGSIYSGTMHGLPVAVKHICKVSFFRQIFHSIRLELAVTRVLNHPNIVEFKGMITNFPDAKGSNDDFQLAFVFELCSNGSLFDLIHRKTVNLPLLKKFSIAREIASGVGYLHDLSIVHRDLSTNNVLLTSDMQVKITDFGCSRQIFGEVYQSTTISGSPAYMAPEQLQGQDLTLKVDVWAMGVIMWELVNEVIPW</sequence>